<dbReference type="Gene3D" id="1.20.1250.20">
    <property type="entry name" value="MFS general substrate transporter like domains"/>
    <property type="match status" value="2"/>
</dbReference>
<evidence type="ECO:0000313" key="7">
    <source>
        <dbReference type="EMBL" id="MDA0166897.1"/>
    </source>
</evidence>
<evidence type="ECO:0000256" key="5">
    <source>
        <dbReference type="SAM" id="Phobius"/>
    </source>
</evidence>
<keyword evidence="8" id="KW-1185">Reference proteome</keyword>
<feature type="transmembrane region" description="Helical" evidence="5">
    <location>
        <begin position="76"/>
        <end position="96"/>
    </location>
</feature>
<dbReference type="AlphaFoldDB" id="A0A9X3N5D2"/>
<evidence type="ECO:0000256" key="1">
    <source>
        <dbReference type="ARBA" id="ARBA00004651"/>
    </source>
</evidence>
<evidence type="ECO:0000256" key="4">
    <source>
        <dbReference type="ARBA" id="ARBA00023136"/>
    </source>
</evidence>
<organism evidence="7 8">
    <name type="scientific">Solirubrobacter ginsenosidimutans</name>
    <dbReference type="NCBI Taxonomy" id="490573"/>
    <lineage>
        <taxon>Bacteria</taxon>
        <taxon>Bacillati</taxon>
        <taxon>Actinomycetota</taxon>
        <taxon>Thermoleophilia</taxon>
        <taxon>Solirubrobacterales</taxon>
        <taxon>Solirubrobacteraceae</taxon>
        <taxon>Solirubrobacter</taxon>
    </lineage>
</organism>
<dbReference type="InterPro" id="IPR011701">
    <property type="entry name" value="MFS"/>
</dbReference>
<protein>
    <submittedName>
        <fullName evidence="7">MFS transporter</fullName>
    </submittedName>
</protein>
<proteinExistence type="predicted"/>
<dbReference type="GO" id="GO:0005886">
    <property type="term" value="C:plasma membrane"/>
    <property type="evidence" value="ECO:0007669"/>
    <property type="project" value="UniProtKB-SubCell"/>
</dbReference>
<dbReference type="Proteomes" id="UP001149140">
    <property type="component" value="Unassembled WGS sequence"/>
</dbReference>
<dbReference type="GO" id="GO:0022857">
    <property type="term" value="F:transmembrane transporter activity"/>
    <property type="evidence" value="ECO:0007669"/>
    <property type="project" value="InterPro"/>
</dbReference>
<feature type="transmembrane region" description="Helical" evidence="5">
    <location>
        <begin position="161"/>
        <end position="182"/>
    </location>
</feature>
<dbReference type="InterPro" id="IPR052952">
    <property type="entry name" value="MFS-Transporter"/>
</dbReference>
<dbReference type="SUPFAM" id="SSF103473">
    <property type="entry name" value="MFS general substrate transporter"/>
    <property type="match status" value="1"/>
</dbReference>
<comment type="caution">
    <text evidence="7">The sequence shown here is derived from an EMBL/GenBank/DDBJ whole genome shotgun (WGS) entry which is preliminary data.</text>
</comment>
<sequence>MRVSRKTWGVLGLAVLAQVGFSITEQGIPALNGFIKTDLGVSAAIAGLIVACFPLGRIGGSYAAGIAADRFGERRVLLAGGIVGGGLTVLAASAPVVGLCGLFFLAGAASAAATPAGGRMVLAAFPPHRHGLALGARQTGIPLGGLIATATLPSLAHAAGWRWALVFAGVLTVAFVLPLLRVELDSSSATPGAGPSPGGDRDVRLLTLWGSLVVVGQYALLAFLALDIHDATGRSLASASVLVVAAQAAGIAGRLGWGWLSDRGDRPRRKPMLLVLTSTGFVSALLLFAVPRSAPLGALLAVAVLAGSSLVGFQGLWITMLAELSPPGRVGATTGFAITFTVTAVTLTPPVLGLVADVAGTYRAVWAVLAGLLACAFIPALLVREPRDRLAT</sequence>
<dbReference type="PANTHER" id="PTHR23527:SF1">
    <property type="entry name" value="BLL3282 PROTEIN"/>
    <property type="match status" value="1"/>
</dbReference>
<feature type="transmembrane region" description="Helical" evidence="5">
    <location>
        <begin position="203"/>
        <end position="226"/>
    </location>
</feature>
<dbReference type="PANTHER" id="PTHR23527">
    <property type="entry name" value="BLL3282 PROTEIN"/>
    <property type="match status" value="1"/>
</dbReference>
<dbReference type="InterPro" id="IPR036259">
    <property type="entry name" value="MFS_trans_sf"/>
</dbReference>
<evidence type="ECO:0000256" key="3">
    <source>
        <dbReference type="ARBA" id="ARBA00022989"/>
    </source>
</evidence>
<feature type="transmembrane region" description="Helical" evidence="5">
    <location>
        <begin position="272"/>
        <end position="290"/>
    </location>
</feature>
<evidence type="ECO:0000313" key="8">
    <source>
        <dbReference type="Proteomes" id="UP001149140"/>
    </source>
</evidence>
<keyword evidence="2 5" id="KW-0812">Transmembrane</keyword>
<dbReference type="EMBL" id="JAPDOD010000080">
    <property type="protein sequence ID" value="MDA0166897.1"/>
    <property type="molecule type" value="Genomic_DNA"/>
</dbReference>
<accession>A0A9X3N5D2</accession>
<comment type="subcellular location">
    <subcellularLocation>
        <location evidence="1">Cell membrane</location>
        <topology evidence="1">Multi-pass membrane protein</topology>
    </subcellularLocation>
</comment>
<reference evidence="7" key="1">
    <citation type="submission" date="2022-10" db="EMBL/GenBank/DDBJ databases">
        <title>The WGS of Solirubrobacter ginsenosidimutans DSM 21036.</title>
        <authorList>
            <person name="Jiang Z."/>
        </authorList>
    </citation>
    <scope>NUCLEOTIDE SEQUENCE</scope>
    <source>
        <strain evidence="7">DSM 21036</strain>
    </source>
</reference>
<name>A0A9X3N5D2_9ACTN</name>
<feature type="transmembrane region" description="Helical" evidence="5">
    <location>
        <begin position="238"/>
        <end position="260"/>
    </location>
</feature>
<gene>
    <name evidence="7" type="ORF">OM076_41935</name>
</gene>
<feature type="domain" description="Major facilitator superfamily (MFS) profile" evidence="6">
    <location>
        <begin position="10"/>
        <end position="388"/>
    </location>
</feature>
<dbReference type="PROSITE" id="PS50850">
    <property type="entry name" value="MFS"/>
    <property type="match status" value="1"/>
</dbReference>
<feature type="transmembrane region" description="Helical" evidence="5">
    <location>
        <begin position="330"/>
        <end position="352"/>
    </location>
</feature>
<keyword evidence="4 5" id="KW-0472">Membrane</keyword>
<dbReference type="InterPro" id="IPR020846">
    <property type="entry name" value="MFS_dom"/>
</dbReference>
<dbReference type="Pfam" id="PF07690">
    <property type="entry name" value="MFS_1"/>
    <property type="match status" value="1"/>
</dbReference>
<dbReference type="RefSeq" id="WP_270046150.1">
    <property type="nucleotide sequence ID" value="NZ_JAPDOD010000080.1"/>
</dbReference>
<keyword evidence="3 5" id="KW-1133">Transmembrane helix</keyword>
<evidence type="ECO:0000259" key="6">
    <source>
        <dbReference type="PROSITE" id="PS50850"/>
    </source>
</evidence>
<feature type="transmembrane region" description="Helical" evidence="5">
    <location>
        <begin position="134"/>
        <end position="155"/>
    </location>
</feature>
<feature type="transmembrane region" description="Helical" evidence="5">
    <location>
        <begin position="364"/>
        <end position="383"/>
    </location>
</feature>
<feature type="transmembrane region" description="Helical" evidence="5">
    <location>
        <begin position="296"/>
        <end position="318"/>
    </location>
</feature>
<feature type="transmembrane region" description="Helical" evidence="5">
    <location>
        <begin position="41"/>
        <end position="64"/>
    </location>
</feature>
<evidence type="ECO:0000256" key="2">
    <source>
        <dbReference type="ARBA" id="ARBA00022692"/>
    </source>
</evidence>